<dbReference type="Proteomes" id="UP000266005">
    <property type="component" value="Unassembled WGS sequence"/>
</dbReference>
<protein>
    <recommendedName>
        <fullName evidence="4">PorT family protein</fullName>
    </recommendedName>
</protein>
<reference evidence="3" key="1">
    <citation type="submission" date="2018-08" db="EMBL/GenBank/DDBJ databases">
        <title>Mucilaginibacter sp. MYSH2.</title>
        <authorList>
            <person name="Seo T."/>
        </authorList>
    </citation>
    <scope>NUCLEOTIDE SEQUENCE [LARGE SCALE GENOMIC DNA]</scope>
    <source>
        <strain evidence="3">KIRAN</strain>
    </source>
</reference>
<feature type="signal peptide" evidence="1">
    <location>
        <begin position="1"/>
        <end position="19"/>
    </location>
</feature>
<dbReference type="RefSeq" id="WP_119431742.1">
    <property type="nucleotide sequence ID" value="NZ_QWGE01000002.1"/>
</dbReference>
<name>A0A399SFL1_9BACT</name>
<dbReference type="AlphaFoldDB" id="A0A399SFL1"/>
<comment type="caution">
    <text evidence="2">The sequence shown here is derived from an EMBL/GenBank/DDBJ whole genome shotgun (WGS) entry which is preliminary data.</text>
</comment>
<keyword evidence="1" id="KW-0732">Signal</keyword>
<sequence>MKTTKLLCGTLLLAGSSFAQTVEISGTAFTGISKFGGSGAAKSSFIYTSITADEGYSYTNNPYGARFSINDGIGMQAQFVSERKYILGAQLGVEQLRSRTEITGISSSAYFRYAKGHTTLRHDFINLNPYFGKRLFSSGLDVDLLLGTDLGVCLKSEENGEAEDSNGETITTSEERIRPRTDVRPRIGLAMYKNRFGLNLSYAHGLTSYTGERDGSNVENYMRVVRLGLSYRL</sequence>
<evidence type="ECO:0000313" key="2">
    <source>
        <dbReference type="EMBL" id="RIJ41998.1"/>
    </source>
</evidence>
<keyword evidence="3" id="KW-1185">Reference proteome</keyword>
<accession>A0A399SFL1</accession>
<dbReference type="EMBL" id="QWGE01000002">
    <property type="protein sequence ID" value="RIJ41998.1"/>
    <property type="molecule type" value="Genomic_DNA"/>
</dbReference>
<organism evidence="2 3">
    <name type="scientific">Pontibacter oryzae</name>
    <dbReference type="NCBI Taxonomy" id="2304593"/>
    <lineage>
        <taxon>Bacteria</taxon>
        <taxon>Pseudomonadati</taxon>
        <taxon>Bacteroidota</taxon>
        <taxon>Cytophagia</taxon>
        <taxon>Cytophagales</taxon>
        <taxon>Hymenobacteraceae</taxon>
        <taxon>Pontibacter</taxon>
    </lineage>
</organism>
<proteinExistence type="predicted"/>
<evidence type="ECO:0008006" key="4">
    <source>
        <dbReference type="Google" id="ProtNLM"/>
    </source>
</evidence>
<dbReference type="OrthoDB" id="1340981at2"/>
<evidence type="ECO:0000256" key="1">
    <source>
        <dbReference type="SAM" id="SignalP"/>
    </source>
</evidence>
<gene>
    <name evidence="2" type="ORF">D1627_08335</name>
</gene>
<feature type="chain" id="PRO_5017306270" description="PorT family protein" evidence="1">
    <location>
        <begin position="20"/>
        <end position="233"/>
    </location>
</feature>
<evidence type="ECO:0000313" key="3">
    <source>
        <dbReference type="Proteomes" id="UP000266005"/>
    </source>
</evidence>